<dbReference type="PANTHER" id="PTHR36834">
    <property type="entry name" value="MEMBRANE PROTEIN-RELATED"/>
    <property type="match status" value="1"/>
</dbReference>
<gene>
    <name evidence="3" type="ORF">SPF06_20645</name>
</gene>
<evidence type="ECO:0000256" key="1">
    <source>
        <dbReference type="SAM" id="Phobius"/>
    </source>
</evidence>
<reference evidence="3 4" key="1">
    <citation type="submission" date="2023-12" db="EMBL/GenBank/DDBJ databases">
        <title>Sinomonas terricola sp. nov, isolated from litchi orchard soil in Guangdong, PR China.</title>
        <authorList>
            <person name="Jiaxin W."/>
            <person name="Yang Z."/>
            <person name="Honghui Z."/>
        </authorList>
    </citation>
    <scope>NUCLEOTIDE SEQUENCE [LARGE SCALE GENOMIC DNA]</scope>
    <source>
        <strain evidence="3 4">JGH33</strain>
    </source>
</reference>
<dbReference type="InterPro" id="IPR053150">
    <property type="entry name" value="Teicoplanin_resist-assoc"/>
</dbReference>
<feature type="domain" description="VanZ-like" evidence="2">
    <location>
        <begin position="54"/>
        <end position="175"/>
    </location>
</feature>
<organism evidence="3 4">
    <name type="scientific">Sinomonas terricola</name>
    <dbReference type="NCBI Taxonomy" id="3110330"/>
    <lineage>
        <taxon>Bacteria</taxon>
        <taxon>Bacillati</taxon>
        <taxon>Actinomycetota</taxon>
        <taxon>Actinomycetes</taxon>
        <taxon>Micrococcales</taxon>
        <taxon>Micrococcaceae</taxon>
        <taxon>Sinomonas</taxon>
    </lineage>
</organism>
<evidence type="ECO:0000259" key="2">
    <source>
        <dbReference type="Pfam" id="PF04892"/>
    </source>
</evidence>
<keyword evidence="1" id="KW-0812">Transmembrane</keyword>
<evidence type="ECO:0000313" key="4">
    <source>
        <dbReference type="Proteomes" id="UP001304769"/>
    </source>
</evidence>
<keyword evidence="1" id="KW-1133">Transmembrane helix</keyword>
<feature type="transmembrane region" description="Helical" evidence="1">
    <location>
        <begin position="100"/>
        <end position="120"/>
    </location>
</feature>
<feature type="transmembrane region" description="Helical" evidence="1">
    <location>
        <begin position="127"/>
        <end position="152"/>
    </location>
</feature>
<dbReference type="PANTHER" id="PTHR36834:SF1">
    <property type="entry name" value="INTEGRAL MEMBRANE PROTEIN"/>
    <property type="match status" value="1"/>
</dbReference>
<dbReference type="Pfam" id="PF04892">
    <property type="entry name" value="VanZ"/>
    <property type="match status" value="1"/>
</dbReference>
<dbReference type="EMBL" id="JAYGGQ010000022">
    <property type="protein sequence ID" value="MEA5457136.1"/>
    <property type="molecule type" value="Genomic_DNA"/>
</dbReference>
<feature type="transmembrane region" description="Helical" evidence="1">
    <location>
        <begin position="158"/>
        <end position="179"/>
    </location>
</feature>
<dbReference type="InterPro" id="IPR006976">
    <property type="entry name" value="VanZ-like"/>
</dbReference>
<feature type="transmembrane region" description="Helical" evidence="1">
    <location>
        <begin position="47"/>
        <end position="66"/>
    </location>
</feature>
<comment type="caution">
    <text evidence="3">The sequence shown here is derived from an EMBL/GenBank/DDBJ whole genome shotgun (WGS) entry which is preliminary data.</text>
</comment>
<evidence type="ECO:0000313" key="3">
    <source>
        <dbReference type="EMBL" id="MEA5457136.1"/>
    </source>
</evidence>
<proteinExistence type="predicted"/>
<sequence>MLLTRSHRSTTGSLCTVLRMGVQPKPTAVADDVPSWRLTEKRAKAETLAIFAVFALYAAFLLKLLLFSRAPGSERSINLIPFASIAEYAFSHSPGTERAAFANVVGNILIFIPLGVYASWLRRRAAAWLTMLIVASVSVAAEIIQGVFAVGASDIDDVILNCVGGLIGMLVFWLLSAILRERSRVRTAMAVLSLLSMPVWCYFLFIIRLHM</sequence>
<feature type="transmembrane region" description="Helical" evidence="1">
    <location>
        <begin position="191"/>
        <end position="210"/>
    </location>
</feature>
<keyword evidence="1" id="KW-0472">Membrane</keyword>
<protein>
    <submittedName>
        <fullName evidence="3">VanZ family protein</fullName>
    </submittedName>
</protein>
<name>A0ABU5TCG5_9MICC</name>
<accession>A0ABU5TCG5</accession>
<dbReference type="Proteomes" id="UP001304769">
    <property type="component" value="Unassembled WGS sequence"/>
</dbReference>
<dbReference type="RefSeq" id="WP_323281048.1">
    <property type="nucleotide sequence ID" value="NZ_JAYGGQ010000022.1"/>
</dbReference>
<keyword evidence="4" id="KW-1185">Reference proteome</keyword>